<feature type="domain" description="Glycosyltransferase 2-like" evidence="2">
    <location>
        <begin position="3"/>
        <end position="136"/>
    </location>
</feature>
<keyword evidence="1 4" id="KW-0808">Transferase</keyword>
<keyword evidence="5" id="KW-1185">Reference proteome</keyword>
<evidence type="ECO:0000259" key="3">
    <source>
        <dbReference type="Pfam" id="PF02709"/>
    </source>
</evidence>
<evidence type="ECO:0000259" key="2">
    <source>
        <dbReference type="Pfam" id="PF00535"/>
    </source>
</evidence>
<dbReference type="InterPro" id="IPR027791">
    <property type="entry name" value="Galactosyl_T_C"/>
</dbReference>
<sequence>MLSIIYPYRNRNLQGVKRSLDSLRSQTKPTFEVFFIDYGSSPETAFQVKELCAKYSFINYRYAFNQHQPWNKSRALNSVIKTLVSGYCFVADVDIIFHPEFIQKAIQLQDLNKSTYFQVGFLSEGDEVTQNHFTTGDYRKSTREATGLSMFPVRVLQDLRGFDEFYHFWGAEDTDMHVRIENAGYEVKFYDKEILLLHQWHPSYRREERKTLTRELQINGIVQLNHQHLQWAIQKNTTATNREEWGVVTSKEDFEFLDQLKTDQCIDNEKRKIDDLLYGQFPSFKNRAVKIEIKKSLYQRSLKYKLKRILRKKVPEYYTLKEVNDLVLLHLISFYRTRPYIYMVDDNLDSLTLSIKL</sequence>
<reference evidence="4" key="1">
    <citation type="submission" date="2022-11" db="EMBL/GenBank/DDBJ databases">
        <title>Salinimicrobium profundisediminis sp. nov., isolated from deep-sea sediment of the Mariana Trench.</title>
        <authorList>
            <person name="Fu H."/>
        </authorList>
    </citation>
    <scope>NUCLEOTIDE SEQUENCE</scope>
    <source>
        <strain evidence="4">MT39</strain>
    </source>
</reference>
<dbReference type="Pfam" id="PF00535">
    <property type="entry name" value="Glycos_transf_2"/>
    <property type="match status" value="1"/>
</dbReference>
<dbReference type="InterPro" id="IPR050834">
    <property type="entry name" value="Glycosyltransf_2"/>
</dbReference>
<dbReference type="GO" id="GO:0016757">
    <property type="term" value="F:glycosyltransferase activity"/>
    <property type="evidence" value="ECO:0007669"/>
    <property type="project" value="UniProtKB-KW"/>
</dbReference>
<protein>
    <submittedName>
        <fullName evidence="4">Glycosyltransferase</fullName>
        <ecNumber evidence="4">2.4.-.-</ecNumber>
    </submittedName>
</protein>
<name>A0A9X3CV87_9FLAO</name>
<evidence type="ECO:0000256" key="1">
    <source>
        <dbReference type="ARBA" id="ARBA00022679"/>
    </source>
</evidence>
<dbReference type="AlphaFoldDB" id="A0A9X3CV87"/>
<dbReference type="EMBL" id="JAPJDA010000006">
    <property type="protein sequence ID" value="MCX2837497.1"/>
    <property type="molecule type" value="Genomic_DNA"/>
</dbReference>
<accession>A0A9X3CV87</accession>
<dbReference type="PANTHER" id="PTHR43685">
    <property type="entry name" value="GLYCOSYLTRANSFERASE"/>
    <property type="match status" value="1"/>
</dbReference>
<dbReference type="InterPro" id="IPR001173">
    <property type="entry name" value="Glyco_trans_2-like"/>
</dbReference>
<gene>
    <name evidence="4" type="ORF">OQ279_04970</name>
</gene>
<dbReference type="RefSeq" id="WP_266068730.1">
    <property type="nucleotide sequence ID" value="NZ_JAPJDA010000006.1"/>
</dbReference>
<dbReference type="SUPFAM" id="SSF53448">
    <property type="entry name" value="Nucleotide-diphospho-sugar transferases"/>
    <property type="match status" value="1"/>
</dbReference>
<feature type="domain" description="Galactosyltransferase C-terminal" evidence="3">
    <location>
        <begin position="140"/>
        <end position="194"/>
    </location>
</feature>
<dbReference type="InterPro" id="IPR029044">
    <property type="entry name" value="Nucleotide-diphossugar_trans"/>
</dbReference>
<keyword evidence="4" id="KW-0328">Glycosyltransferase</keyword>
<dbReference type="Proteomes" id="UP001148482">
    <property type="component" value="Unassembled WGS sequence"/>
</dbReference>
<dbReference type="Gene3D" id="3.90.550.10">
    <property type="entry name" value="Spore Coat Polysaccharide Biosynthesis Protein SpsA, Chain A"/>
    <property type="match status" value="1"/>
</dbReference>
<dbReference type="Pfam" id="PF02709">
    <property type="entry name" value="Glyco_transf_7C"/>
    <property type="match status" value="1"/>
</dbReference>
<evidence type="ECO:0000313" key="4">
    <source>
        <dbReference type="EMBL" id="MCX2837497.1"/>
    </source>
</evidence>
<organism evidence="4 5">
    <name type="scientific">Salinimicrobium profundisediminis</name>
    <dbReference type="NCBI Taxonomy" id="2994553"/>
    <lineage>
        <taxon>Bacteria</taxon>
        <taxon>Pseudomonadati</taxon>
        <taxon>Bacteroidota</taxon>
        <taxon>Flavobacteriia</taxon>
        <taxon>Flavobacteriales</taxon>
        <taxon>Flavobacteriaceae</taxon>
        <taxon>Salinimicrobium</taxon>
    </lineage>
</organism>
<comment type="caution">
    <text evidence="4">The sequence shown here is derived from an EMBL/GenBank/DDBJ whole genome shotgun (WGS) entry which is preliminary data.</text>
</comment>
<dbReference type="PANTHER" id="PTHR43685:SF2">
    <property type="entry name" value="GLYCOSYLTRANSFERASE 2-LIKE DOMAIN-CONTAINING PROTEIN"/>
    <property type="match status" value="1"/>
</dbReference>
<dbReference type="EC" id="2.4.-.-" evidence="4"/>
<proteinExistence type="predicted"/>
<evidence type="ECO:0000313" key="5">
    <source>
        <dbReference type="Proteomes" id="UP001148482"/>
    </source>
</evidence>